<feature type="domain" description="Flagellar assembly protein FliH/Type III secretion system HrpE" evidence="8">
    <location>
        <begin position="77"/>
        <end position="198"/>
    </location>
</feature>
<sequence length="215" mass="24119">METSRAWPKAIGESFFTDLIPTKPAVKPESSTSQSISFSPEKIKEILDKAYLDGYDRGMKSGHEAGMNMANEKLAVEQADLKNLMNGFSNTAKEKSKVLCEDVLALSLDIAKAMLKEHLKINQEAILPILRQATNSLIDSEGPLHLRLNPEDVQIVQKYLQAELNHWQIEEDICIERGSCIIETSGNTVDATHENRWRLICDSLGQNHDWLAEKS</sequence>
<reference evidence="10" key="1">
    <citation type="submission" date="2017-08" db="EMBL/GenBank/DDBJ databases">
        <authorList>
            <person name="Varghese N."/>
            <person name="Submissions S."/>
        </authorList>
    </citation>
    <scope>NUCLEOTIDE SEQUENCE [LARGE SCALE GENOMIC DNA]</scope>
    <source>
        <strain evidence="10">AP-Melu-1000-B4</strain>
    </source>
</reference>
<evidence type="ECO:0000256" key="6">
    <source>
        <dbReference type="ARBA" id="ARBA00022927"/>
    </source>
</evidence>
<keyword evidence="7" id="KW-1006">Bacterial flagellum protein export</keyword>
<dbReference type="AlphaFoldDB" id="A0A240DYS8"/>
<evidence type="ECO:0000256" key="7">
    <source>
        <dbReference type="ARBA" id="ARBA00023225"/>
    </source>
</evidence>
<evidence type="ECO:0000313" key="10">
    <source>
        <dbReference type="Proteomes" id="UP000218069"/>
    </source>
</evidence>
<protein>
    <recommendedName>
        <fullName evidence="3">Flagellar assembly protein FliH</fullName>
    </recommendedName>
</protein>
<dbReference type="Proteomes" id="UP000218069">
    <property type="component" value="Unassembled WGS sequence"/>
</dbReference>
<evidence type="ECO:0000313" key="9">
    <source>
        <dbReference type="EMBL" id="SNX28345.1"/>
    </source>
</evidence>
<keyword evidence="6" id="KW-0653">Protein transport</keyword>
<dbReference type="Pfam" id="PF02108">
    <property type="entry name" value="FliH"/>
    <property type="match status" value="1"/>
</dbReference>
<keyword evidence="9" id="KW-0969">Cilium</keyword>
<dbReference type="EMBL" id="OANS01000002">
    <property type="protein sequence ID" value="SNX28345.1"/>
    <property type="molecule type" value="Genomic_DNA"/>
</dbReference>
<dbReference type="PANTHER" id="PTHR34982">
    <property type="entry name" value="YOP PROTEINS TRANSLOCATION PROTEIN L"/>
    <property type="match status" value="1"/>
</dbReference>
<dbReference type="InterPro" id="IPR051472">
    <property type="entry name" value="T3SS_Stator/FliH"/>
</dbReference>
<proteinExistence type="inferred from homology"/>
<dbReference type="GO" id="GO:0005829">
    <property type="term" value="C:cytosol"/>
    <property type="evidence" value="ECO:0007669"/>
    <property type="project" value="TreeGrafter"/>
</dbReference>
<evidence type="ECO:0000256" key="1">
    <source>
        <dbReference type="ARBA" id="ARBA00003041"/>
    </source>
</evidence>
<dbReference type="OrthoDB" id="5296952at2"/>
<dbReference type="InterPro" id="IPR018035">
    <property type="entry name" value="Flagellar_FliH/T3SS_HrpE"/>
</dbReference>
<evidence type="ECO:0000256" key="5">
    <source>
        <dbReference type="ARBA" id="ARBA00022795"/>
    </source>
</evidence>
<gene>
    <name evidence="9" type="ORF">SAMN06295945_0673</name>
</gene>
<dbReference type="GO" id="GO:0044781">
    <property type="term" value="P:bacterial-type flagellum organization"/>
    <property type="evidence" value="ECO:0007669"/>
    <property type="project" value="UniProtKB-KW"/>
</dbReference>
<comment type="function">
    <text evidence="1">Needed for flagellar regrowth and assembly.</text>
</comment>
<keyword evidence="9" id="KW-0282">Flagellum</keyword>
<keyword evidence="5" id="KW-1005">Bacterial flagellum biogenesis</keyword>
<evidence type="ECO:0000256" key="4">
    <source>
        <dbReference type="ARBA" id="ARBA00022448"/>
    </source>
</evidence>
<name>A0A240DYS8_9BURK</name>
<keyword evidence="9" id="KW-0966">Cell projection</keyword>
<keyword evidence="4" id="KW-0813">Transport</keyword>
<evidence type="ECO:0000259" key="8">
    <source>
        <dbReference type="Pfam" id="PF02108"/>
    </source>
</evidence>
<evidence type="ECO:0000256" key="2">
    <source>
        <dbReference type="ARBA" id="ARBA00006602"/>
    </source>
</evidence>
<dbReference type="RefSeq" id="WP_096672461.1">
    <property type="nucleotide sequence ID" value="NZ_OANS01000002.1"/>
</dbReference>
<accession>A0A240DYS8</accession>
<comment type="similarity">
    <text evidence="2">Belongs to the FliH family.</text>
</comment>
<organism evidence="9 10">
    <name type="scientific">Polynucleobacter meluiroseus</name>
    <dbReference type="NCBI Taxonomy" id="1938814"/>
    <lineage>
        <taxon>Bacteria</taxon>
        <taxon>Pseudomonadati</taxon>
        <taxon>Pseudomonadota</taxon>
        <taxon>Betaproteobacteria</taxon>
        <taxon>Burkholderiales</taxon>
        <taxon>Burkholderiaceae</taxon>
        <taxon>Polynucleobacter</taxon>
    </lineage>
</organism>
<evidence type="ECO:0000256" key="3">
    <source>
        <dbReference type="ARBA" id="ARBA00016507"/>
    </source>
</evidence>
<dbReference type="GO" id="GO:0015031">
    <property type="term" value="P:protein transport"/>
    <property type="evidence" value="ECO:0007669"/>
    <property type="project" value="UniProtKB-KW"/>
</dbReference>
<keyword evidence="10" id="KW-1185">Reference proteome</keyword>
<dbReference type="PANTHER" id="PTHR34982:SF1">
    <property type="entry name" value="FLAGELLAR ASSEMBLY PROTEIN FLIH"/>
    <property type="match status" value="1"/>
</dbReference>